<dbReference type="EMBL" id="AUSU01001654">
    <property type="protein sequence ID" value="EPS70534.1"/>
    <property type="molecule type" value="Genomic_DNA"/>
</dbReference>
<keyword evidence="13" id="KW-0568">Pathogenesis-related protein</keyword>
<feature type="transmembrane region" description="Helical" evidence="15">
    <location>
        <begin position="305"/>
        <end position="333"/>
    </location>
</feature>
<evidence type="ECO:0000256" key="5">
    <source>
        <dbReference type="ARBA" id="ARBA00006574"/>
    </source>
</evidence>
<organism evidence="16 17">
    <name type="scientific">Genlisea aurea</name>
    <dbReference type="NCBI Taxonomy" id="192259"/>
    <lineage>
        <taxon>Eukaryota</taxon>
        <taxon>Viridiplantae</taxon>
        <taxon>Streptophyta</taxon>
        <taxon>Embryophyta</taxon>
        <taxon>Tracheophyta</taxon>
        <taxon>Spermatophyta</taxon>
        <taxon>Magnoliopsida</taxon>
        <taxon>eudicotyledons</taxon>
        <taxon>Gunneridae</taxon>
        <taxon>Pentapetalae</taxon>
        <taxon>asterids</taxon>
        <taxon>lamiids</taxon>
        <taxon>Lamiales</taxon>
        <taxon>Lentibulariaceae</taxon>
        <taxon>Genlisea</taxon>
    </lineage>
</organism>
<dbReference type="OrthoDB" id="1388414at2759"/>
<evidence type="ECO:0000256" key="1">
    <source>
        <dbReference type="ARBA" id="ARBA00002791"/>
    </source>
</evidence>
<comment type="similarity">
    <text evidence="5">Belongs to the MLO family.</text>
</comment>
<evidence type="ECO:0000256" key="12">
    <source>
        <dbReference type="ARBA" id="ARBA00023136"/>
    </source>
</evidence>
<keyword evidence="11 15" id="KW-1133">Transmembrane helix</keyword>
<comment type="caution">
    <text evidence="16">The sequence shown here is derived from an EMBL/GenBank/DDBJ whole genome shotgun (WGS) entry which is preliminary data.</text>
</comment>
<evidence type="ECO:0000313" key="16">
    <source>
        <dbReference type="EMBL" id="EPS70534.1"/>
    </source>
</evidence>
<evidence type="ECO:0000256" key="8">
    <source>
        <dbReference type="ARBA" id="ARBA00022729"/>
    </source>
</evidence>
<dbReference type="Pfam" id="PF03094">
    <property type="entry name" value="Mlo"/>
    <property type="match status" value="1"/>
</dbReference>
<feature type="non-terminal residue" evidence="16">
    <location>
        <position position="1"/>
    </location>
</feature>
<gene>
    <name evidence="16" type="ORF">M569_04226</name>
</gene>
<feature type="transmembrane region" description="Helical" evidence="15">
    <location>
        <begin position="211"/>
        <end position="228"/>
    </location>
</feature>
<comment type="subcellular location">
    <subcellularLocation>
        <location evidence="2">Endoplasmic reticulum membrane</location>
        <topology evidence="2">Single-pass type I membrane protein</topology>
    </subcellularLocation>
    <subcellularLocation>
        <location evidence="3">Membrane</location>
        <topology evidence="3">Multi-pass membrane protein</topology>
    </subcellularLocation>
</comment>
<proteinExistence type="inferred from homology"/>
<evidence type="ECO:0000256" key="9">
    <source>
        <dbReference type="ARBA" id="ARBA00022821"/>
    </source>
</evidence>
<dbReference type="InterPro" id="IPR007676">
    <property type="entry name" value="Ribophorin_I"/>
</dbReference>
<dbReference type="AlphaFoldDB" id="S8CTD8"/>
<evidence type="ECO:0000256" key="15">
    <source>
        <dbReference type="SAM" id="Phobius"/>
    </source>
</evidence>
<evidence type="ECO:0000256" key="11">
    <source>
        <dbReference type="ARBA" id="ARBA00022989"/>
    </source>
</evidence>
<feature type="transmembrane region" description="Helical" evidence="15">
    <location>
        <begin position="64"/>
        <end position="85"/>
    </location>
</feature>
<feature type="transmembrane region" description="Helical" evidence="15">
    <location>
        <begin position="421"/>
        <end position="441"/>
    </location>
</feature>
<comment type="similarity">
    <text evidence="6">Belongs to the OST1 family.</text>
</comment>
<keyword evidence="10" id="KW-0256">Endoplasmic reticulum</keyword>
<accession>S8CTD8</accession>
<evidence type="ECO:0000256" key="2">
    <source>
        <dbReference type="ARBA" id="ARBA00004115"/>
    </source>
</evidence>
<comment type="pathway">
    <text evidence="4">Protein modification; protein glycosylation.</text>
</comment>
<keyword evidence="8" id="KW-0732">Signal</keyword>
<evidence type="ECO:0000256" key="10">
    <source>
        <dbReference type="ARBA" id="ARBA00022824"/>
    </source>
</evidence>
<dbReference type="PANTHER" id="PTHR31942:SF53">
    <property type="entry name" value="MLO-LIKE PROTEIN 5-RELATED"/>
    <property type="match status" value="1"/>
</dbReference>
<evidence type="ECO:0008006" key="18">
    <source>
        <dbReference type="Google" id="ProtNLM"/>
    </source>
</evidence>
<feature type="transmembrane region" description="Helical" evidence="15">
    <location>
        <begin position="269"/>
        <end position="293"/>
    </location>
</feature>
<dbReference type="Pfam" id="PF04597">
    <property type="entry name" value="Ribophorin_I"/>
    <property type="match status" value="1"/>
</dbReference>
<sequence length="675" mass="77074">ATPATGHREATPATGHLEAATTAPFEHHRRLLLQERRVLSSLDASRSCKDGFEPLISMNALHQLHIFIFFLAVFHVFYGALTMTLGRLKIRGWKEWERQIIQETDANDPSRFRLTHETSFVKTHTISLMQNPILLYIVSFFRHILYSVQRPDYFTLRHGFVSVHLSPGTKFDFQKYIKRSLEDDFKVVVGIPPHLWMVTVIYLLLNVKGGVAMFWLSIFPLVLILAVGTKLQSIIARMAIEIQEKHAVVQGIPLVQVSDEHFWFSKPTLVLHLIHLVLFQNAFELTYFFWIWYEFGLHSCFHRNFSLVIVRIIIGVGIQFLCSYITLPLYALVTQMGSHMKKSIFDEQTSKALKSWHNKAKKKDRPIPQTKKLGSPDGSPGFSPRRTVVDEVRRILSEVGIFRRDRWRKAKEMMRIRFRSWLIFVLEIFVFFSTVSADLVISKLDRRIDLSSQVVRTTVSLKAYNDGPEAISEFLLPFSDLQAQNLSVLSATIADGRGRAKAFSSDSLPVHIENPKGGGPPSLTWYSVTLPKELANGGRVNLEINAVLTNVLKPFPEKITQNQFQLIVFRDSADFLSPYEVQTQSLAVVLPEPKVESYTKLENTKFSGSEIKYGPYANRPPFSYTPIVIHYVCNKPFAVAREAVREIEVSHWGNVQITENYNLIHAGAEIVGEFS</sequence>
<feature type="region of interest" description="Disordered" evidence="14">
    <location>
        <begin position="357"/>
        <end position="385"/>
    </location>
</feature>
<protein>
    <recommendedName>
        <fullName evidence="18">MLO-like protein</fullName>
    </recommendedName>
</protein>
<evidence type="ECO:0000256" key="4">
    <source>
        <dbReference type="ARBA" id="ARBA00004922"/>
    </source>
</evidence>
<reference evidence="16 17" key="1">
    <citation type="journal article" date="2013" name="BMC Genomics">
        <title>The miniature genome of a carnivorous plant Genlisea aurea contains a low number of genes and short non-coding sequences.</title>
        <authorList>
            <person name="Leushkin E.V."/>
            <person name="Sutormin R.A."/>
            <person name="Nabieva E.R."/>
            <person name="Penin A.A."/>
            <person name="Kondrashov A.S."/>
            <person name="Logacheva M.D."/>
        </authorList>
    </citation>
    <scope>NUCLEOTIDE SEQUENCE [LARGE SCALE GENOMIC DNA]</scope>
</reference>
<keyword evidence="17" id="KW-1185">Reference proteome</keyword>
<evidence type="ECO:0000256" key="14">
    <source>
        <dbReference type="SAM" id="MobiDB-lite"/>
    </source>
</evidence>
<feature type="non-terminal residue" evidence="16">
    <location>
        <position position="675"/>
    </location>
</feature>
<name>S8CTD8_9LAMI</name>
<dbReference type="GO" id="GO:0006952">
    <property type="term" value="P:defense response"/>
    <property type="evidence" value="ECO:0007669"/>
    <property type="project" value="UniProtKB-KW"/>
</dbReference>
<keyword evidence="12 15" id="KW-0472">Membrane</keyword>
<feature type="transmembrane region" description="Helical" evidence="15">
    <location>
        <begin position="185"/>
        <end position="205"/>
    </location>
</feature>
<dbReference type="UniPathway" id="UPA00378"/>
<keyword evidence="7 15" id="KW-0812">Transmembrane</keyword>
<dbReference type="Proteomes" id="UP000015453">
    <property type="component" value="Unassembled WGS sequence"/>
</dbReference>
<evidence type="ECO:0000313" key="17">
    <source>
        <dbReference type="Proteomes" id="UP000015453"/>
    </source>
</evidence>
<evidence type="ECO:0000256" key="3">
    <source>
        <dbReference type="ARBA" id="ARBA00004141"/>
    </source>
</evidence>
<comment type="function">
    <text evidence="1">Subunit of the oligosaccharyl transferase (OST) complex that catalyzes the initial transfer of a defined glycan (Glc(3)Man(9)GlcNAc(2) in eukaryotes) from the lipid carrier dolichol-pyrophosphate to an asparagine residue within an Asn-X-Ser/Thr consensus motif in nascent polypeptide chains, the first step in protein N-glycosylation. N-glycosylation occurs cotranslationally and the complex associates with the Sec61 complex at the channel-forming translocon complex that mediates protein translocation across the endoplasmic reticulum (ER). All subunits are required for a maximal enzyme activity.</text>
</comment>
<evidence type="ECO:0000256" key="13">
    <source>
        <dbReference type="ARBA" id="ARBA00023265"/>
    </source>
</evidence>
<dbReference type="PANTHER" id="PTHR31942">
    <property type="entry name" value="MLO-LIKE PROTEIN 1"/>
    <property type="match status" value="1"/>
</dbReference>
<keyword evidence="9" id="KW-0611">Plant defense</keyword>
<evidence type="ECO:0000256" key="7">
    <source>
        <dbReference type="ARBA" id="ARBA00022692"/>
    </source>
</evidence>
<evidence type="ECO:0000256" key="6">
    <source>
        <dbReference type="ARBA" id="ARBA00008905"/>
    </source>
</evidence>
<dbReference type="GO" id="GO:0005789">
    <property type="term" value="C:endoplasmic reticulum membrane"/>
    <property type="evidence" value="ECO:0007669"/>
    <property type="project" value="UniProtKB-SubCell"/>
</dbReference>
<dbReference type="InterPro" id="IPR004326">
    <property type="entry name" value="Mlo"/>
</dbReference>